<accession>A0ABU7DJM6</accession>
<sequence length="53" mass="5762">IVKRYSSSLCSLSSLRCFFRSGTGSTLRGGSAAFWSPTFIPLSQTSVEPFNLL</sequence>
<organism evidence="1 2">
    <name type="scientific">Characodon lateralis</name>
    <dbReference type="NCBI Taxonomy" id="208331"/>
    <lineage>
        <taxon>Eukaryota</taxon>
        <taxon>Metazoa</taxon>
        <taxon>Chordata</taxon>
        <taxon>Craniata</taxon>
        <taxon>Vertebrata</taxon>
        <taxon>Euteleostomi</taxon>
        <taxon>Actinopterygii</taxon>
        <taxon>Neopterygii</taxon>
        <taxon>Teleostei</taxon>
        <taxon>Neoteleostei</taxon>
        <taxon>Acanthomorphata</taxon>
        <taxon>Ovalentaria</taxon>
        <taxon>Atherinomorphae</taxon>
        <taxon>Cyprinodontiformes</taxon>
        <taxon>Goodeidae</taxon>
        <taxon>Characodon</taxon>
    </lineage>
</organism>
<name>A0ABU7DJM6_9TELE</name>
<feature type="non-terminal residue" evidence="1">
    <location>
        <position position="1"/>
    </location>
</feature>
<evidence type="ECO:0000313" key="2">
    <source>
        <dbReference type="Proteomes" id="UP001352852"/>
    </source>
</evidence>
<dbReference type="EMBL" id="JAHUTJ010026092">
    <property type="protein sequence ID" value="MED6274555.1"/>
    <property type="molecule type" value="Genomic_DNA"/>
</dbReference>
<gene>
    <name evidence="1" type="ORF">CHARACLAT_017674</name>
</gene>
<protein>
    <submittedName>
        <fullName evidence="1">Uncharacterized protein</fullName>
    </submittedName>
</protein>
<reference evidence="1 2" key="1">
    <citation type="submission" date="2021-06" db="EMBL/GenBank/DDBJ databases">
        <authorList>
            <person name="Palmer J.M."/>
        </authorList>
    </citation>
    <scope>NUCLEOTIDE SEQUENCE [LARGE SCALE GENOMIC DNA]</scope>
    <source>
        <strain evidence="1 2">CL_MEX2019</strain>
        <tissue evidence="1">Muscle</tissue>
    </source>
</reference>
<proteinExistence type="predicted"/>
<keyword evidence="2" id="KW-1185">Reference proteome</keyword>
<evidence type="ECO:0000313" key="1">
    <source>
        <dbReference type="EMBL" id="MED6274555.1"/>
    </source>
</evidence>
<comment type="caution">
    <text evidence="1">The sequence shown here is derived from an EMBL/GenBank/DDBJ whole genome shotgun (WGS) entry which is preliminary data.</text>
</comment>
<dbReference type="Proteomes" id="UP001352852">
    <property type="component" value="Unassembled WGS sequence"/>
</dbReference>